<dbReference type="PROSITE" id="PS51257">
    <property type="entry name" value="PROKAR_LIPOPROTEIN"/>
    <property type="match status" value="1"/>
</dbReference>
<feature type="chain" id="PRO_5047263998" evidence="1">
    <location>
        <begin position="19"/>
        <end position="166"/>
    </location>
</feature>
<proteinExistence type="predicted"/>
<dbReference type="Proteomes" id="UP001595816">
    <property type="component" value="Unassembled WGS sequence"/>
</dbReference>
<sequence>MRRALVLAALTGALLASAACGSSDDTNTGSPSAAPTTAASVDVKANTTAACTAIDTLYGTLHTTAQPELAKAIAAITSGDSATALKAWNTAKPLLAAAAATIKAEADKAADPAAKQALTDLGAKYEKVANLSSPAEIESVATDLDTASSNVKKVCTDAGVTLKNFE</sequence>
<accession>A0ABV8LWR1</accession>
<evidence type="ECO:0000313" key="3">
    <source>
        <dbReference type="Proteomes" id="UP001595816"/>
    </source>
</evidence>
<name>A0ABV8LWR1_9ACTN</name>
<evidence type="ECO:0000313" key="2">
    <source>
        <dbReference type="EMBL" id="MFC4134778.1"/>
    </source>
</evidence>
<organism evidence="2 3">
    <name type="scientific">Hamadaea flava</name>
    <dbReference type="NCBI Taxonomy" id="1742688"/>
    <lineage>
        <taxon>Bacteria</taxon>
        <taxon>Bacillati</taxon>
        <taxon>Actinomycetota</taxon>
        <taxon>Actinomycetes</taxon>
        <taxon>Micromonosporales</taxon>
        <taxon>Micromonosporaceae</taxon>
        <taxon>Hamadaea</taxon>
    </lineage>
</organism>
<gene>
    <name evidence="2" type="ORF">ACFOZ4_29565</name>
</gene>
<dbReference type="EMBL" id="JBHSAY010000015">
    <property type="protein sequence ID" value="MFC4134778.1"/>
    <property type="molecule type" value="Genomic_DNA"/>
</dbReference>
<feature type="signal peptide" evidence="1">
    <location>
        <begin position="1"/>
        <end position="18"/>
    </location>
</feature>
<protein>
    <submittedName>
        <fullName evidence="2">Uncharacterized protein</fullName>
    </submittedName>
</protein>
<keyword evidence="1" id="KW-0732">Signal</keyword>
<comment type="caution">
    <text evidence="2">The sequence shown here is derived from an EMBL/GenBank/DDBJ whole genome shotgun (WGS) entry which is preliminary data.</text>
</comment>
<evidence type="ECO:0000256" key="1">
    <source>
        <dbReference type="SAM" id="SignalP"/>
    </source>
</evidence>
<keyword evidence="3" id="KW-1185">Reference proteome</keyword>
<dbReference type="RefSeq" id="WP_253761081.1">
    <property type="nucleotide sequence ID" value="NZ_JAMZDZ010000001.1"/>
</dbReference>
<reference evidence="3" key="1">
    <citation type="journal article" date="2019" name="Int. J. Syst. Evol. Microbiol.">
        <title>The Global Catalogue of Microorganisms (GCM) 10K type strain sequencing project: providing services to taxonomists for standard genome sequencing and annotation.</title>
        <authorList>
            <consortium name="The Broad Institute Genomics Platform"/>
            <consortium name="The Broad Institute Genome Sequencing Center for Infectious Disease"/>
            <person name="Wu L."/>
            <person name="Ma J."/>
        </authorList>
    </citation>
    <scope>NUCLEOTIDE SEQUENCE [LARGE SCALE GENOMIC DNA]</scope>
    <source>
        <strain evidence="3">CGMCC 4.7289</strain>
    </source>
</reference>